<gene>
    <name evidence="1" type="ORF">SAMN05660649_00759</name>
</gene>
<evidence type="ECO:0000313" key="1">
    <source>
        <dbReference type="EMBL" id="SFG12157.1"/>
    </source>
</evidence>
<organism evidence="1 2">
    <name type="scientific">Desulfotruncus arcticus DSM 17038</name>
    <dbReference type="NCBI Taxonomy" id="1121424"/>
    <lineage>
        <taxon>Bacteria</taxon>
        <taxon>Bacillati</taxon>
        <taxon>Bacillota</taxon>
        <taxon>Clostridia</taxon>
        <taxon>Eubacteriales</taxon>
        <taxon>Desulfallaceae</taxon>
        <taxon>Desulfotruncus</taxon>
    </lineage>
</organism>
<dbReference type="Proteomes" id="UP000199337">
    <property type="component" value="Unassembled WGS sequence"/>
</dbReference>
<keyword evidence="2" id="KW-1185">Reference proteome</keyword>
<dbReference type="AlphaFoldDB" id="A0A1I2PDZ6"/>
<accession>A0A1I2PDZ6</accession>
<dbReference type="STRING" id="341036.SAMN05660649_00759"/>
<name>A0A1I2PDZ6_9FIRM</name>
<proteinExistence type="predicted"/>
<sequence length="260" mass="29322">MIWGHNTSVIITFWFLGQCLFVIGPEGAHINISGISGLAAKTSYAKFLIKAIQDSYLSREDVEDDSVAFLLFNVKGKDLMGIHLPNDFAEPGRTPEQVAKEKTETLALYTGMGLTQEPFQQVKYFMPNGADGKKAQYTHLLAEEFQAYVDEGRAAQFTFTYREDKEDLDLFFANVDDTNQTIDAIQEYIIAGQGGFNLVNNWKGFHDCVGKHCDPKESPDTKKEIPVVSWRKFRRIITQHIKGSPLFQSDENKLNPDKIG</sequence>
<protein>
    <submittedName>
        <fullName evidence="1">Uncharacterized protein</fullName>
    </submittedName>
</protein>
<reference evidence="2" key="1">
    <citation type="submission" date="2016-10" db="EMBL/GenBank/DDBJ databases">
        <authorList>
            <person name="Varghese N."/>
            <person name="Submissions S."/>
        </authorList>
    </citation>
    <scope>NUCLEOTIDE SEQUENCE [LARGE SCALE GENOMIC DNA]</scope>
    <source>
        <strain evidence="2">DSM 17038</strain>
    </source>
</reference>
<dbReference type="EMBL" id="FOOX01000002">
    <property type="protein sequence ID" value="SFG12157.1"/>
    <property type="molecule type" value="Genomic_DNA"/>
</dbReference>
<evidence type="ECO:0000313" key="2">
    <source>
        <dbReference type="Proteomes" id="UP000199337"/>
    </source>
</evidence>